<dbReference type="InterPro" id="IPR011701">
    <property type="entry name" value="MFS"/>
</dbReference>
<evidence type="ECO:0000256" key="1">
    <source>
        <dbReference type="ARBA" id="ARBA00022692"/>
    </source>
</evidence>
<keyword evidence="7" id="KW-1185">Reference proteome</keyword>
<proteinExistence type="predicted"/>
<feature type="transmembrane region" description="Helical" evidence="4">
    <location>
        <begin position="376"/>
        <end position="396"/>
    </location>
</feature>
<dbReference type="Proteomes" id="UP000243374">
    <property type="component" value="Unassembled WGS sequence"/>
</dbReference>
<dbReference type="PANTHER" id="PTHR11360">
    <property type="entry name" value="MONOCARBOXYLATE TRANSPORTER"/>
    <property type="match status" value="1"/>
</dbReference>
<gene>
    <name evidence="6" type="ORF">SAMN04487865_104123</name>
</gene>
<protein>
    <submittedName>
        <fullName evidence="6">Predicted arabinose efflux permease, MFS family</fullName>
    </submittedName>
</protein>
<evidence type="ECO:0000259" key="5">
    <source>
        <dbReference type="PROSITE" id="PS50850"/>
    </source>
</evidence>
<dbReference type="AlphaFoldDB" id="A0A662ZAM6"/>
<evidence type="ECO:0000313" key="6">
    <source>
        <dbReference type="EMBL" id="SFK23483.1"/>
    </source>
</evidence>
<keyword evidence="1 4" id="KW-0812">Transmembrane</keyword>
<keyword evidence="3 4" id="KW-0472">Membrane</keyword>
<dbReference type="SUPFAM" id="SSF103473">
    <property type="entry name" value="MFS general substrate transporter"/>
    <property type="match status" value="1"/>
</dbReference>
<dbReference type="PROSITE" id="PS51257">
    <property type="entry name" value="PROKAR_LIPOPROTEIN"/>
    <property type="match status" value="1"/>
</dbReference>
<dbReference type="Gene3D" id="1.20.1250.20">
    <property type="entry name" value="MFS general substrate transporter like domains"/>
    <property type="match status" value="2"/>
</dbReference>
<dbReference type="RefSeq" id="WP_074841107.1">
    <property type="nucleotide sequence ID" value="NZ_CP047056.1"/>
</dbReference>
<feature type="transmembrane region" description="Helical" evidence="4">
    <location>
        <begin position="166"/>
        <end position="189"/>
    </location>
</feature>
<organism evidence="6 7">
    <name type="scientific">Succinivibrio dextrinosolvens</name>
    <dbReference type="NCBI Taxonomy" id="83771"/>
    <lineage>
        <taxon>Bacteria</taxon>
        <taxon>Pseudomonadati</taxon>
        <taxon>Pseudomonadota</taxon>
        <taxon>Gammaproteobacteria</taxon>
        <taxon>Aeromonadales</taxon>
        <taxon>Succinivibrionaceae</taxon>
        <taxon>Succinivibrio</taxon>
    </lineage>
</organism>
<feature type="transmembrane region" description="Helical" evidence="4">
    <location>
        <begin position="308"/>
        <end position="326"/>
    </location>
</feature>
<sequence length="417" mass="45296">MSIRKLRFFYVCMIAFCACLVYAVSSGIRSNLALLLNPIMQNSGVSYPEISFVLALGQLIYGLVQPLFAYLALKKSYGFMLTLSCLLMFVGLMATPYCTSVASLTVFLGILFHAGTGGTCFGLMMAVATPALGLARATAVSGFVNAGTGVGSMFLCPFMNVLNSNFGIQTTLLTLSALTLIIIPVSLWLSNRKQVIAATAETERGLDMESFVNILHDRTFIIMLLSFAVCGFHMSILQTHLYSQFISYGITDNVATLSYSLIGISTMLGAVICGLCYRVFSLKNVLGTVYLLRAVAAFAFMFLMPKSVISVILFSVCVGLTCDASVSPTSEIIRNRYGLKMLGILFGIAFIFHQVGSFISSNVAGQIVEKTHSYDLLWSIDIILCIVASLSVYALNRNQEPRKEDRQFSGTIAPIHS</sequence>
<reference evidence="6 7" key="1">
    <citation type="submission" date="2016-10" db="EMBL/GenBank/DDBJ databases">
        <authorList>
            <person name="Varghese N."/>
            <person name="Submissions S."/>
        </authorList>
    </citation>
    <scope>NUCLEOTIDE SEQUENCE [LARGE SCALE GENOMIC DNA]</scope>
    <source>
        <strain evidence="6 7">22B</strain>
    </source>
</reference>
<evidence type="ECO:0000256" key="4">
    <source>
        <dbReference type="SAM" id="Phobius"/>
    </source>
</evidence>
<feature type="transmembrane region" description="Helical" evidence="4">
    <location>
        <begin position="76"/>
        <end position="95"/>
    </location>
</feature>
<feature type="transmembrane region" description="Helical" evidence="4">
    <location>
        <begin position="284"/>
        <end position="302"/>
    </location>
</feature>
<dbReference type="InterPro" id="IPR020846">
    <property type="entry name" value="MFS_dom"/>
</dbReference>
<evidence type="ECO:0000313" key="7">
    <source>
        <dbReference type="Proteomes" id="UP000243374"/>
    </source>
</evidence>
<keyword evidence="2 4" id="KW-1133">Transmembrane helix</keyword>
<feature type="transmembrane region" description="Helical" evidence="4">
    <location>
        <begin position="7"/>
        <end position="25"/>
    </location>
</feature>
<feature type="transmembrane region" description="Helical" evidence="4">
    <location>
        <begin position="220"/>
        <end position="237"/>
    </location>
</feature>
<feature type="domain" description="Major facilitator superfamily (MFS) profile" evidence="5">
    <location>
        <begin position="11"/>
        <end position="400"/>
    </location>
</feature>
<dbReference type="Pfam" id="PF07690">
    <property type="entry name" value="MFS_1"/>
    <property type="match status" value="1"/>
</dbReference>
<evidence type="ECO:0000256" key="3">
    <source>
        <dbReference type="ARBA" id="ARBA00023136"/>
    </source>
</evidence>
<name>A0A662ZAM6_9GAMM</name>
<feature type="transmembrane region" description="Helical" evidence="4">
    <location>
        <begin position="338"/>
        <end position="356"/>
    </location>
</feature>
<dbReference type="OrthoDB" id="146345at2"/>
<dbReference type="InterPro" id="IPR036259">
    <property type="entry name" value="MFS_trans_sf"/>
</dbReference>
<feature type="transmembrane region" description="Helical" evidence="4">
    <location>
        <begin position="139"/>
        <end position="160"/>
    </location>
</feature>
<accession>A0A662ZAM6</accession>
<evidence type="ECO:0000256" key="2">
    <source>
        <dbReference type="ARBA" id="ARBA00022989"/>
    </source>
</evidence>
<feature type="transmembrane region" description="Helical" evidence="4">
    <location>
        <begin position="257"/>
        <end position="277"/>
    </location>
</feature>
<dbReference type="GO" id="GO:0022857">
    <property type="term" value="F:transmembrane transporter activity"/>
    <property type="evidence" value="ECO:0007669"/>
    <property type="project" value="InterPro"/>
</dbReference>
<dbReference type="EMBL" id="FOSF01000041">
    <property type="protein sequence ID" value="SFK23483.1"/>
    <property type="molecule type" value="Genomic_DNA"/>
</dbReference>
<feature type="transmembrane region" description="Helical" evidence="4">
    <location>
        <begin position="101"/>
        <end position="127"/>
    </location>
</feature>
<dbReference type="PROSITE" id="PS50850">
    <property type="entry name" value="MFS"/>
    <property type="match status" value="1"/>
</dbReference>
<dbReference type="InterPro" id="IPR050327">
    <property type="entry name" value="Proton-linked_MCT"/>
</dbReference>
<feature type="transmembrane region" description="Helical" evidence="4">
    <location>
        <begin position="45"/>
        <end position="64"/>
    </location>
</feature>
<dbReference type="PANTHER" id="PTHR11360:SF284">
    <property type="entry name" value="EG:103B4.3 PROTEIN-RELATED"/>
    <property type="match status" value="1"/>
</dbReference>